<dbReference type="SUPFAM" id="SSF57701">
    <property type="entry name" value="Zn2/Cys6 DNA-binding domain"/>
    <property type="match status" value="1"/>
</dbReference>
<dbReference type="EMBL" id="JAQIZZ010000003">
    <property type="protein sequence ID" value="KAJ5547442.1"/>
    <property type="molecule type" value="Genomic_DNA"/>
</dbReference>
<evidence type="ECO:0000256" key="6">
    <source>
        <dbReference type="SAM" id="MobiDB-lite"/>
    </source>
</evidence>
<accession>A0AAD6D214</accession>
<dbReference type="Proteomes" id="UP001220324">
    <property type="component" value="Unassembled WGS sequence"/>
</dbReference>
<comment type="caution">
    <text evidence="8">The sequence shown here is derived from an EMBL/GenBank/DDBJ whole genome shotgun (WGS) entry which is preliminary data.</text>
</comment>
<organism evidence="8 9">
    <name type="scientific">Penicillium frequentans</name>
    <dbReference type="NCBI Taxonomy" id="3151616"/>
    <lineage>
        <taxon>Eukaryota</taxon>
        <taxon>Fungi</taxon>
        <taxon>Dikarya</taxon>
        <taxon>Ascomycota</taxon>
        <taxon>Pezizomycotina</taxon>
        <taxon>Eurotiomycetes</taxon>
        <taxon>Eurotiomycetidae</taxon>
        <taxon>Eurotiales</taxon>
        <taxon>Aspergillaceae</taxon>
        <taxon>Penicillium</taxon>
    </lineage>
</organism>
<dbReference type="Pfam" id="PF00172">
    <property type="entry name" value="Zn_clus"/>
    <property type="match status" value="1"/>
</dbReference>
<dbReference type="PANTHER" id="PTHR31001:SF53">
    <property type="entry name" value="ZN(II)2CYS6 TRANSCRIPTION FACTOR (EUROFUNG)"/>
    <property type="match status" value="1"/>
</dbReference>
<comment type="subcellular location">
    <subcellularLocation>
        <location evidence="1">Nucleus</location>
    </subcellularLocation>
</comment>
<evidence type="ECO:0000313" key="8">
    <source>
        <dbReference type="EMBL" id="KAJ5547442.1"/>
    </source>
</evidence>
<sequence>NQRCSTPNSELRTSCSPHLGSLDVLDVLSTCIMSKMPTTRRNGQLWSCEPCRKSKLRCDHATPVCGRCIRRDRQHLCVYHPSPLTRVVTPREKRVRVRESKEPKEPKESTELSISSDDWSQRKVTTFAPGFLGHTSYSDAFRDSDSGLELEGISPTPGAFAVDIERIRRGARALVPLKHLSLYREMLTARHKIWKGWTLAWPITLLILSHTEKMWDSVQREEADESKQMLLLSRRLFEKQTRPIYLDSDTTCTEFVSSIAGRWETIGLLFTLVGVASNAVLREPEETFDALGDAESIKVTAVVAGDLCLQFCQSAGIINDIVCSLLLHHTSLLTIVYGDGDHRPWRRLGDMAATLSAFGLHQEPVNVPFFLGEMRRRTMVAAYTVDKSLATFLGRPPLICWRYCDIQMPLDLSWDEIHAEPAEREAAIANLSSDGWNKEGYIQKGALGRACLLTSIFREKALELSLGRPTDDLPERVEALSRELHQQYDNLPDFLRWNSIGRYMTKDAPDDRLQIDIRLEFIYNDFLLYRNLYKKTKLSPDRIISVSLEIMSAMLSLVARTLETQMSKQMISWNLCNTGLPPAGVLSAELLRQSRLRTLEPSAFPRSEIIQKLSVFASYLETMVQHDDGNYQIAQQGHRAIRHVLDQVLSAPTWAPSSALDSTTELDLDESALLNSDLLDGIDDDDREPFLEWLDGTTDFHEPWHVWMNLS</sequence>
<dbReference type="CDD" id="cd00067">
    <property type="entry name" value="GAL4"/>
    <property type="match status" value="1"/>
</dbReference>
<keyword evidence="3" id="KW-0238">DNA-binding</keyword>
<feature type="region of interest" description="Disordered" evidence="6">
    <location>
        <begin position="92"/>
        <end position="115"/>
    </location>
</feature>
<feature type="non-terminal residue" evidence="8">
    <location>
        <position position="1"/>
    </location>
</feature>
<keyword evidence="5" id="KW-0539">Nucleus</keyword>
<evidence type="ECO:0000313" key="9">
    <source>
        <dbReference type="Proteomes" id="UP001220324"/>
    </source>
</evidence>
<dbReference type="GO" id="GO:0000981">
    <property type="term" value="F:DNA-binding transcription factor activity, RNA polymerase II-specific"/>
    <property type="evidence" value="ECO:0007669"/>
    <property type="project" value="InterPro"/>
</dbReference>
<feature type="compositionally biased region" description="Basic and acidic residues" evidence="6">
    <location>
        <begin position="92"/>
        <end position="110"/>
    </location>
</feature>
<gene>
    <name evidence="8" type="ORF">N7494_005027</name>
</gene>
<dbReference type="SMART" id="SM00066">
    <property type="entry name" value="GAL4"/>
    <property type="match status" value="1"/>
</dbReference>
<keyword evidence="4" id="KW-0804">Transcription</keyword>
<proteinExistence type="predicted"/>
<name>A0AAD6D214_9EURO</name>
<keyword evidence="9" id="KW-1185">Reference proteome</keyword>
<dbReference type="PROSITE" id="PS50048">
    <property type="entry name" value="ZN2_CY6_FUNGAL_2"/>
    <property type="match status" value="1"/>
</dbReference>
<evidence type="ECO:0000256" key="3">
    <source>
        <dbReference type="ARBA" id="ARBA00023125"/>
    </source>
</evidence>
<evidence type="ECO:0000259" key="7">
    <source>
        <dbReference type="PROSITE" id="PS50048"/>
    </source>
</evidence>
<reference evidence="8 9" key="1">
    <citation type="journal article" date="2023" name="IMA Fungus">
        <title>Comparative genomic study of the Penicillium genus elucidates a diverse pangenome and 15 lateral gene transfer events.</title>
        <authorList>
            <person name="Petersen C."/>
            <person name="Sorensen T."/>
            <person name="Nielsen M.R."/>
            <person name="Sondergaard T.E."/>
            <person name="Sorensen J.L."/>
            <person name="Fitzpatrick D.A."/>
            <person name="Frisvad J.C."/>
            <person name="Nielsen K.L."/>
        </authorList>
    </citation>
    <scope>NUCLEOTIDE SEQUENCE [LARGE SCALE GENOMIC DNA]</scope>
    <source>
        <strain evidence="8 9">IBT 35679</strain>
    </source>
</reference>
<protein>
    <recommendedName>
        <fullName evidence="7">Zn(2)-C6 fungal-type domain-containing protein</fullName>
    </recommendedName>
</protein>
<dbReference type="PANTHER" id="PTHR31001">
    <property type="entry name" value="UNCHARACTERIZED TRANSCRIPTIONAL REGULATORY PROTEIN"/>
    <property type="match status" value="1"/>
</dbReference>
<keyword evidence="2" id="KW-0805">Transcription regulation</keyword>
<feature type="domain" description="Zn(2)-C6 fungal-type" evidence="7">
    <location>
        <begin position="47"/>
        <end position="79"/>
    </location>
</feature>
<dbReference type="InterPro" id="IPR050613">
    <property type="entry name" value="Sec_Metabolite_Reg"/>
</dbReference>
<dbReference type="Gene3D" id="4.10.240.10">
    <property type="entry name" value="Zn(2)-C6 fungal-type DNA-binding domain"/>
    <property type="match status" value="1"/>
</dbReference>
<dbReference type="GO" id="GO:0003677">
    <property type="term" value="F:DNA binding"/>
    <property type="evidence" value="ECO:0007669"/>
    <property type="project" value="UniProtKB-KW"/>
</dbReference>
<dbReference type="GO" id="GO:0008270">
    <property type="term" value="F:zinc ion binding"/>
    <property type="evidence" value="ECO:0007669"/>
    <property type="project" value="InterPro"/>
</dbReference>
<dbReference type="InterPro" id="IPR001138">
    <property type="entry name" value="Zn2Cys6_DnaBD"/>
</dbReference>
<evidence type="ECO:0000256" key="5">
    <source>
        <dbReference type="ARBA" id="ARBA00023242"/>
    </source>
</evidence>
<dbReference type="PROSITE" id="PS00463">
    <property type="entry name" value="ZN2_CY6_FUNGAL_1"/>
    <property type="match status" value="1"/>
</dbReference>
<dbReference type="InterPro" id="IPR036864">
    <property type="entry name" value="Zn2-C6_fun-type_DNA-bd_sf"/>
</dbReference>
<dbReference type="AlphaFoldDB" id="A0AAD6D214"/>
<evidence type="ECO:0000256" key="2">
    <source>
        <dbReference type="ARBA" id="ARBA00023015"/>
    </source>
</evidence>
<evidence type="ECO:0000256" key="4">
    <source>
        <dbReference type="ARBA" id="ARBA00023163"/>
    </source>
</evidence>
<dbReference type="GO" id="GO:0005634">
    <property type="term" value="C:nucleus"/>
    <property type="evidence" value="ECO:0007669"/>
    <property type="project" value="UniProtKB-SubCell"/>
</dbReference>
<evidence type="ECO:0000256" key="1">
    <source>
        <dbReference type="ARBA" id="ARBA00004123"/>
    </source>
</evidence>
<dbReference type="CDD" id="cd12148">
    <property type="entry name" value="fungal_TF_MHR"/>
    <property type="match status" value="1"/>
</dbReference>